<gene>
    <name evidence="1" type="ORF">HCT48_02605</name>
</gene>
<evidence type="ECO:0000313" key="1">
    <source>
        <dbReference type="EMBL" id="NIZ69103.1"/>
    </source>
</evidence>
<dbReference type="AlphaFoldDB" id="A0A968GFK5"/>
<evidence type="ECO:0000313" key="2">
    <source>
        <dbReference type="Proteomes" id="UP000778951"/>
    </source>
</evidence>
<name>A0A968GFK5_9SPIO</name>
<comment type="caution">
    <text evidence="1">The sequence shown here is derived from an EMBL/GenBank/DDBJ whole genome shotgun (WGS) entry which is preliminary data.</text>
</comment>
<proteinExistence type="predicted"/>
<sequence>MRILKSYFLLLFFLPSFLLFGQEVSFHLQFHNQRVYYPNDTIWVRASVRNNSAEDYIFSLADQSERNINLSVRTLANQALPVSENYMMRIASNEPIFYRLIKLLPGEEHSFLIRLNDFVDIREPGNFIVQAEFIPSVKNAQPTISSNSLRLSLRPSSPSTQFTHSIDAQTGEILERSPLTPDEVVNFTLNGRQMSQWNRVFLYLNLEALYQRSSDRRAYFLNASESRRVELLENFKEEIRSGEIESGVAVAPDEFEILQVSYTPTHARVLTRQVYYRAQFNEVKQFTWHLERHESIWLITGFAIENIGNQ</sequence>
<protein>
    <submittedName>
        <fullName evidence="1">Uncharacterized protein</fullName>
    </submittedName>
</protein>
<organism evidence="1 2">
    <name type="scientific">Entomospira culicis</name>
    <dbReference type="NCBI Taxonomy" id="2719989"/>
    <lineage>
        <taxon>Bacteria</taxon>
        <taxon>Pseudomonadati</taxon>
        <taxon>Spirochaetota</taxon>
        <taxon>Spirochaetia</taxon>
        <taxon>Spirochaetales</taxon>
        <taxon>Spirochaetaceae</taxon>
        <taxon>Entomospira</taxon>
    </lineage>
</organism>
<accession>A0A968GFK5</accession>
<dbReference type="Proteomes" id="UP000778951">
    <property type="component" value="Unassembled WGS sequence"/>
</dbReference>
<keyword evidence="2" id="KW-1185">Reference proteome</keyword>
<dbReference type="RefSeq" id="WP_167695204.1">
    <property type="nucleotide sequence ID" value="NZ_CP118181.1"/>
</dbReference>
<reference evidence="1" key="1">
    <citation type="submission" date="2020-03" db="EMBL/GenBank/DDBJ databases">
        <title>Spirochaetal bacteria isolated from arthropods constitute a novel genus Entomospira genus novum within the order Spirochaetales.</title>
        <authorList>
            <person name="Grana-Miraglia L."/>
            <person name="Sikutova S."/>
            <person name="Fingerle V."/>
            <person name="Sing A."/>
            <person name="Castillo-Ramirez S."/>
            <person name="Margos G."/>
            <person name="Rudolf I."/>
        </authorList>
    </citation>
    <scope>NUCLEOTIDE SEQUENCE</scope>
    <source>
        <strain evidence="1">BR149</strain>
    </source>
</reference>
<dbReference type="EMBL" id="JAATLM010000001">
    <property type="protein sequence ID" value="NIZ69103.1"/>
    <property type="molecule type" value="Genomic_DNA"/>
</dbReference>